<feature type="region of interest" description="Disordered" evidence="2">
    <location>
        <begin position="297"/>
        <end position="334"/>
    </location>
</feature>
<name>A0A8T0DIM7_9TREM</name>
<dbReference type="AlphaFoldDB" id="A0A8T0DIM7"/>
<keyword evidence="4" id="KW-1185">Reference proteome</keyword>
<evidence type="ECO:0000313" key="4">
    <source>
        <dbReference type="Proteomes" id="UP000699462"/>
    </source>
</evidence>
<evidence type="ECO:0000256" key="1">
    <source>
        <dbReference type="SAM" id="Coils"/>
    </source>
</evidence>
<keyword evidence="1" id="KW-0175">Coiled coil</keyword>
<comment type="caution">
    <text evidence="3">The sequence shown here is derived from an EMBL/GenBank/DDBJ whole genome shotgun (WGS) entry which is preliminary data.</text>
</comment>
<dbReference type="OrthoDB" id="8062037at2759"/>
<accession>A0A8T0DIM7</accession>
<feature type="coiled-coil region" evidence="1">
    <location>
        <begin position="6"/>
        <end position="50"/>
    </location>
</feature>
<proteinExistence type="predicted"/>
<evidence type="ECO:0000256" key="2">
    <source>
        <dbReference type="SAM" id="MobiDB-lite"/>
    </source>
</evidence>
<protein>
    <submittedName>
        <fullName evidence="3">Uncharacterized protein</fullName>
    </submittedName>
</protein>
<evidence type="ECO:0000313" key="3">
    <source>
        <dbReference type="EMBL" id="KAF8567695.1"/>
    </source>
</evidence>
<feature type="coiled-coil region" evidence="1">
    <location>
        <begin position="111"/>
        <end position="138"/>
    </location>
</feature>
<organism evidence="3 4">
    <name type="scientific">Paragonimus westermani</name>
    <dbReference type="NCBI Taxonomy" id="34504"/>
    <lineage>
        <taxon>Eukaryota</taxon>
        <taxon>Metazoa</taxon>
        <taxon>Spiralia</taxon>
        <taxon>Lophotrochozoa</taxon>
        <taxon>Platyhelminthes</taxon>
        <taxon>Trematoda</taxon>
        <taxon>Digenea</taxon>
        <taxon>Plagiorchiida</taxon>
        <taxon>Troglotremata</taxon>
        <taxon>Troglotrematidae</taxon>
        <taxon>Paragonimus</taxon>
    </lineage>
</organism>
<dbReference type="Proteomes" id="UP000699462">
    <property type="component" value="Unassembled WGS sequence"/>
</dbReference>
<sequence length="354" mass="38919">MELVGLKQFLREAEAMKAEAVKLRAEMEEMQNVKKLISASEDAARELLARYSCPKDASTPSNAESMYSLESLCRWTAVLRSELTAAREKARSYRIEHSRLRKLQQSASQRAARAEASAARNAEQVKNLEQELSCLMRRVASSSKYRSDDSIMGTSLNAETHVDVLGVSRSSAVSCSLLERSIDTAQEVTPATPELLAITPHNPPTVELQKRLRTPAANPFSVQTDSSTSTHRVISKAPSFDCSILSTSAAKPTKRAAFETSKTSASVHRRPSVLYEMAIMRRHLNAAASAPSLALRTATSRSTSDHTTTHCSSHSSDFQSNRQHHCPPKRSATVSKKVTSVNKLLRLDCFLSKS</sequence>
<gene>
    <name evidence="3" type="ORF">P879_10809</name>
</gene>
<dbReference type="EMBL" id="JTDF01003575">
    <property type="protein sequence ID" value="KAF8567695.1"/>
    <property type="molecule type" value="Genomic_DNA"/>
</dbReference>
<reference evidence="3 4" key="1">
    <citation type="submission" date="2019-07" db="EMBL/GenBank/DDBJ databases">
        <title>Annotation for the trematode Paragonimus westermani.</title>
        <authorList>
            <person name="Choi Y.-J."/>
        </authorList>
    </citation>
    <scope>NUCLEOTIDE SEQUENCE [LARGE SCALE GENOMIC DNA]</scope>
    <source>
        <strain evidence="3">180907_Pwestermani</strain>
    </source>
</reference>